<comment type="caution">
    <text evidence="1">The sequence shown here is derived from an EMBL/GenBank/DDBJ whole genome shotgun (WGS) entry which is preliminary data.</text>
</comment>
<proteinExistence type="predicted"/>
<gene>
    <name evidence="1" type="ORF">H0921_15215</name>
</gene>
<dbReference type="RefSeq" id="WP_194539376.1">
    <property type="nucleotide sequence ID" value="NZ_JACEFB010000015.1"/>
</dbReference>
<name>A0A7V9ACT0_9BACT</name>
<dbReference type="AlphaFoldDB" id="A0A7V9ACT0"/>
<evidence type="ECO:0000313" key="1">
    <source>
        <dbReference type="EMBL" id="MBA2227508.1"/>
    </source>
</evidence>
<dbReference type="EMBL" id="JACEFB010000015">
    <property type="protein sequence ID" value="MBA2227508.1"/>
    <property type="molecule type" value="Genomic_DNA"/>
</dbReference>
<accession>A0A7V9ACT0</accession>
<keyword evidence="2" id="KW-1185">Reference proteome</keyword>
<reference evidence="1 2" key="1">
    <citation type="submission" date="2020-07" db="EMBL/GenBank/DDBJ databases">
        <title>Thermogemmata thermophila gen. nov., sp. nov., a novel moderate thermophilic planctomycete from a Kamchatka hot spring.</title>
        <authorList>
            <person name="Elcheninov A.G."/>
            <person name="Podosokorskaya O.A."/>
            <person name="Kovaleva O.L."/>
            <person name="Novikov A."/>
            <person name="Bonch-Osmolovskaya E.A."/>
            <person name="Toshchakov S.V."/>
            <person name="Kublanov I.V."/>
        </authorList>
    </citation>
    <scope>NUCLEOTIDE SEQUENCE [LARGE SCALE GENOMIC DNA]</scope>
    <source>
        <strain evidence="1 2">2918</strain>
    </source>
</reference>
<dbReference type="Proteomes" id="UP000542342">
    <property type="component" value="Unassembled WGS sequence"/>
</dbReference>
<sequence length="94" mass="10803">MRRIDASVVRDVLAERQHAGYRVNERLLTEVNRPEGELFLIQLEDEDSFLSLIWQESDPTRLLTPPGQPRTLRDVARRMIEGGIRSRSSIATSD</sequence>
<protein>
    <submittedName>
        <fullName evidence="1">Uncharacterized protein</fullName>
    </submittedName>
</protein>
<organism evidence="1 2">
    <name type="scientific">Thermogemmata fonticola</name>
    <dbReference type="NCBI Taxonomy" id="2755323"/>
    <lineage>
        <taxon>Bacteria</taxon>
        <taxon>Pseudomonadati</taxon>
        <taxon>Planctomycetota</taxon>
        <taxon>Planctomycetia</taxon>
        <taxon>Gemmatales</taxon>
        <taxon>Gemmataceae</taxon>
        <taxon>Thermogemmata</taxon>
    </lineage>
</organism>
<evidence type="ECO:0000313" key="2">
    <source>
        <dbReference type="Proteomes" id="UP000542342"/>
    </source>
</evidence>